<organism evidence="2 3">
    <name type="scientific">Aspergillus ochraceoroseus IBT 24754</name>
    <dbReference type="NCBI Taxonomy" id="1392256"/>
    <lineage>
        <taxon>Eukaryota</taxon>
        <taxon>Fungi</taxon>
        <taxon>Dikarya</taxon>
        <taxon>Ascomycota</taxon>
        <taxon>Pezizomycotina</taxon>
        <taxon>Eurotiomycetes</taxon>
        <taxon>Eurotiomycetidae</taxon>
        <taxon>Eurotiales</taxon>
        <taxon>Aspergillaceae</taxon>
        <taxon>Aspergillus</taxon>
        <taxon>Aspergillus subgen. Nidulantes</taxon>
    </lineage>
</organism>
<comment type="caution">
    <text evidence="2">The sequence shown here is derived from an EMBL/GenBank/DDBJ whole genome shotgun (WGS) entry which is preliminary data.</text>
</comment>
<name>A0A2T5M466_9EURO</name>
<accession>A0A2T5M466</accession>
<keyword evidence="1" id="KW-0812">Transmembrane</keyword>
<evidence type="ECO:0000313" key="3">
    <source>
        <dbReference type="Proteomes" id="UP000244073"/>
    </source>
</evidence>
<dbReference type="EMBL" id="MSFN02000002">
    <property type="protein sequence ID" value="PTU23306.1"/>
    <property type="molecule type" value="Genomic_DNA"/>
</dbReference>
<keyword evidence="1" id="KW-0472">Membrane</keyword>
<dbReference type="VEuPathDB" id="FungiDB:P175DRAFT_0166395"/>
<dbReference type="AlphaFoldDB" id="A0A2T5M466"/>
<dbReference type="GeneID" id="63809372"/>
<reference evidence="2 3" key="1">
    <citation type="journal article" date="2018" name="Proc. Natl. Acad. Sci. U.S.A.">
        <title>Linking secondary metabolites to gene clusters through genome sequencing of six diverse Aspergillus species.</title>
        <authorList>
            <person name="Kaerboelling I."/>
            <person name="Vesth T.C."/>
            <person name="Frisvad J.C."/>
            <person name="Nybo J.L."/>
            <person name="Theobald S."/>
            <person name="Kuo A."/>
            <person name="Bowyer P."/>
            <person name="Matsuda Y."/>
            <person name="Mondo S."/>
            <person name="Lyhne E.K."/>
            <person name="Kogle M.E."/>
            <person name="Clum A."/>
            <person name="Lipzen A."/>
            <person name="Salamov A."/>
            <person name="Ngan C.Y."/>
            <person name="Daum C."/>
            <person name="Chiniquy J."/>
            <person name="Barry K."/>
            <person name="LaButti K."/>
            <person name="Haridas S."/>
            <person name="Simmons B.A."/>
            <person name="Magnuson J.K."/>
            <person name="Mortensen U.H."/>
            <person name="Larsen T.O."/>
            <person name="Grigoriev I.V."/>
            <person name="Baker S.E."/>
            <person name="Andersen M.R."/>
        </authorList>
    </citation>
    <scope>NUCLEOTIDE SEQUENCE [LARGE SCALE GENOMIC DNA]</scope>
    <source>
        <strain evidence="2 3">IBT 24754</strain>
    </source>
</reference>
<feature type="transmembrane region" description="Helical" evidence="1">
    <location>
        <begin position="20"/>
        <end position="41"/>
    </location>
</feature>
<dbReference type="RefSeq" id="XP_040754698.1">
    <property type="nucleotide sequence ID" value="XM_040892490.1"/>
</dbReference>
<keyword evidence="1" id="KW-1133">Transmembrane helix</keyword>
<evidence type="ECO:0000256" key="1">
    <source>
        <dbReference type="SAM" id="Phobius"/>
    </source>
</evidence>
<proteinExistence type="predicted"/>
<gene>
    <name evidence="2" type="ORF">P175DRAFT_0166395</name>
</gene>
<evidence type="ECO:0000313" key="2">
    <source>
        <dbReference type="EMBL" id="PTU23306.1"/>
    </source>
</evidence>
<dbReference type="Proteomes" id="UP000244073">
    <property type="component" value="Unassembled WGS sequence"/>
</dbReference>
<sequence length="71" mass="8493">MTNTLLKEFFILFPPPVPFFNPNIFFSAVVLLIMILVWPGVHYRRFGEDYNRHDGVERACLYTHTHTYIYI</sequence>
<protein>
    <submittedName>
        <fullName evidence="2">Uncharacterized protein</fullName>
    </submittedName>
</protein>